<dbReference type="InterPro" id="IPR043472">
    <property type="entry name" value="Macro_dom-like"/>
</dbReference>
<proteinExistence type="predicted"/>
<sequence>MRDVLRDTARITKAVLPPLLKRLGRTDDARYSIKHTLSDPLRLDPALCPRLSRPARILVVNDDTLNAAIKHTLPHASPADMTPPAVANFANRERPGGGWLNGAMAQEESLCYRTSLSLSLDASRCSRHYPLSAHEAEVLYSPYVVVLRNDFASGHRLLLNSGSAGDAVDVRDLPVVSVLSVSAIQAPQVRRISALPGTERHDPDKYVFQRDRDRNLTKDNMRLVLRTAASYGHRQLVLGALGCGVYANPPEDVAHCWREVLREDEFGGNWWRSVIFAVYDAQDGGNYEIFKRILGGLLV</sequence>
<dbReference type="RefSeq" id="XP_060297647.1">
    <property type="nucleotide sequence ID" value="XM_060437353.1"/>
</dbReference>
<evidence type="ECO:0000259" key="1">
    <source>
        <dbReference type="Pfam" id="PF10021"/>
    </source>
</evidence>
<dbReference type="PANTHER" id="PTHR35596">
    <property type="entry name" value="DUF2263 DOMAIN-CONTAINING PROTEIN"/>
    <property type="match status" value="1"/>
</dbReference>
<dbReference type="InterPro" id="IPR019261">
    <property type="entry name" value="PARG_cat_microbial"/>
</dbReference>
<gene>
    <name evidence="2" type="ORF">B0T26DRAFT_641533</name>
</gene>
<dbReference type="GeneID" id="85320623"/>
<evidence type="ECO:0000313" key="2">
    <source>
        <dbReference type="EMBL" id="KAK0721723.1"/>
    </source>
</evidence>
<dbReference type="Gene3D" id="3.40.220.10">
    <property type="entry name" value="Leucine Aminopeptidase, subunit E, domain 1"/>
    <property type="match status" value="1"/>
</dbReference>
<accession>A0AA40ATH0</accession>
<comment type="caution">
    <text evidence="2">The sequence shown here is derived from an EMBL/GenBank/DDBJ whole genome shotgun (WGS) entry which is preliminary data.</text>
</comment>
<reference evidence="2" key="1">
    <citation type="submission" date="2023-06" db="EMBL/GenBank/DDBJ databases">
        <title>Genome-scale phylogeny and comparative genomics of the fungal order Sordariales.</title>
        <authorList>
            <consortium name="Lawrence Berkeley National Laboratory"/>
            <person name="Hensen N."/>
            <person name="Bonometti L."/>
            <person name="Westerberg I."/>
            <person name="Brannstrom I.O."/>
            <person name="Guillou S."/>
            <person name="Cros-Aarteil S."/>
            <person name="Calhoun S."/>
            <person name="Haridas S."/>
            <person name="Kuo A."/>
            <person name="Mondo S."/>
            <person name="Pangilinan J."/>
            <person name="Riley R."/>
            <person name="LaButti K."/>
            <person name="Andreopoulos B."/>
            <person name="Lipzen A."/>
            <person name="Chen C."/>
            <person name="Yanf M."/>
            <person name="Daum C."/>
            <person name="Ng V."/>
            <person name="Clum A."/>
            <person name="Steindorff A."/>
            <person name="Ohm R."/>
            <person name="Martin F."/>
            <person name="Silar P."/>
            <person name="Natvig D."/>
            <person name="Lalanne C."/>
            <person name="Gautier V."/>
            <person name="Ament-velasquez S.L."/>
            <person name="Kruys A."/>
            <person name="Hutchinson M.I."/>
            <person name="Powell A.J."/>
            <person name="Barry K."/>
            <person name="Miller A.N."/>
            <person name="Grigoriev I.V."/>
            <person name="Debuchy R."/>
            <person name="Gladieux P."/>
            <person name="Thoren M.H."/>
            <person name="Johannesson H."/>
        </authorList>
    </citation>
    <scope>NUCLEOTIDE SEQUENCE</scope>
    <source>
        <strain evidence="2">SMH2392-1A</strain>
    </source>
</reference>
<dbReference type="EMBL" id="JAUIRO010000003">
    <property type="protein sequence ID" value="KAK0721723.1"/>
    <property type="molecule type" value="Genomic_DNA"/>
</dbReference>
<protein>
    <recommendedName>
        <fullName evidence="1">Microbial-type PARG catalytic domain-containing protein</fullName>
    </recommendedName>
</protein>
<dbReference type="Proteomes" id="UP001172101">
    <property type="component" value="Unassembled WGS sequence"/>
</dbReference>
<keyword evidence="3" id="KW-1185">Reference proteome</keyword>
<dbReference type="PANTHER" id="PTHR35596:SF1">
    <property type="entry name" value="MICROBIAL-TYPE PARG CATALYTIC DOMAIN-CONTAINING PROTEIN"/>
    <property type="match status" value="1"/>
</dbReference>
<organism evidence="2 3">
    <name type="scientific">Lasiosphaeria miniovina</name>
    <dbReference type="NCBI Taxonomy" id="1954250"/>
    <lineage>
        <taxon>Eukaryota</taxon>
        <taxon>Fungi</taxon>
        <taxon>Dikarya</taxon>
        <taxon>Ascomycota</taxon>
        <taxon>Pezizomycotina</taxon>
        <taxon>Sordariomycetes</taxon>
        <taxon>Sordariomycetidae</taxon>
        <taxon>Sordariales</taxon>
        <taxon>Lasiosphaeriaceae</taxon>
        <taxon>Lasiosphaeria</taxon>
    </lineage>
</organism>
<name>A0AA40ATH0_9PEZI</name>
<evidence type="ECO:0000313" key="3">
    <source>
        <dbReference type="Proteomes" id="UP001172101"/>
    </source>
</evidence>
<dbReference type="SUPFAM" id="SSF52949">
    <property type="entry name" value="Macro domain-like"/>
    <property type="match status" value="1"/>
</dbReference>
<feature type="domain" description="Microbial-type PARG catalytic" evidence="1">
    <location>
        <begin position="48"/>
        <end position="149"/>
    </location>
</feature>
<dbReference type="AlphaFoldDB" id="A0AA40ATH0"/>
<dbReference type="Pfam" id="PF10021">
    <property type="entry name" value="PARG_cat_microb"/>
    <property type="match status" value="1"/>
</dbReference>